<dbReference type="GO" id="GO:0019350">
    <property type="term" value="P:teichoic acid biosynthetic process"/>
    <property type="evidence" value="ECO:0007669"/>
    <property type="project" value="UniProtKB-KW"/>
</dbReference>
<dbReference type="EMBL" id="QFKX01000002">
    <property type="protein sequence ID" value="PWH06478.1"/>
    <property type="molecule type" value="Genomic_DNA"/>
</dbReference>
<dbReference type="InterPro" id="IPR051612">
    <property type="entry name" value="Teichoic_Acid_Biosynth"/>
</dbReference>
<evidence type="ECO:0008006" key="10">
    <source>
        <dbReference type="Google" id="ProtNLM"/>
    </source>
</evidence>
<dbReference type="GO" id="GO:0005886">
    <property type="term" value="C:plasma membrane"/>
    <property type="evidence" value="ECO:0007669"/>
    <property type="project" value="UniProtKB-SubCell"/>
</dbReference>
<gene>
    <name evidence="8" type="ORF">DEO23_05775</name>
</gene>
<dbReference type="InterPro" id="IPR007554">
    <property type="entry name" value="Glycerophosphate_synth"/>
</dbReference>
<evidence type="ECO:0000256" key="7">
    <source>
        <dbReference type="SAM" id="MobiDB-lite"/>
    </source>
</evidence>
<keyword evidence="6" id="KW-0472">Membrane</keyword>
<feature type="compositionally biased region" description="Low complexity" evidence="7">
    <location>
        <begin position="28"/>
        <end position="46"/>
    </location>
</feature>
<protein>
    <recommendedName>
        <fullName evidence="10">Glycosyl transferase</fullName>
    </recommendedName>
</protein>
<keyword evidence="4" id="KW-0808">Transferase</keyword>
<dbReference type="Gene3D" id="3.40.50.12580">
    <property type="match status" value="1"/>
</dbReference>
<name>A0A2U2RKS6_9MICO</name>
<keyword evidence="9" id="KW-1185">Reference proteome</keyword>
<reference evidence="8 9" key="1">
    <citation type="submission" date="2018-05" db="EMBL/GenBank/DDBJ databases">
        <title>Brachybacterium sp. M1HQ-2T, whole genome shotgun sequence.</title>
        <authorList>
            <person name="Tuo L."/>
        </authorList>
    </citation>
    <scope>NUCLEOTIDE SEQUENCE [LARGE SCALE GENOMIC DNA]</scope>
    <source>
        <strain evidence="8 9">M1HQ-2</strain>
    </source>
</reference>
<dbReference type="SUPFAM" id="SSF53756">
    <property type="entry name" value="UDP-Glycosyltransferase/glycogen phosphorylase"/>
    <property type="match status" value="1"/>
</dbReference>
<comment type="subcellular location">
    <subcellularLocation>
        <location evidence="1">Cell membrane</location>
        <topology evidence="1">Peripheral membrane protein</topology>
    </subcellularLocation>
</comment>
<feature type="compositionally biased region" description="Low complexity" evidence="7">
    <location>
        <begin position="54"/>
        <end position="65"/>
    </location>
</feature>
<keyword evidence="5" id="KW-0777">Teichoic acid biosynthesis</keyword>
<evidence type="ECO:0000313" key="8">
    <source>
        <dbReference type="EMBL" id="PWH06478.1"/>
    </source>
</evidence>
<dbReference type="AlphaFoldDB" id="A0A2U2RKS6"/>
<dbReference type="PANTHER" id="PTHR37316">
    <property type="entry name" value="TEICHOIC ACID GLYCEROL-PHOSPHATE PRIMASE"/>
    <property type="match status" value="1"/>
</dbReference>
<dbReference type="PANTHER" id="PTHR37316:SF2">
    <property type="entry name" value="TEICHOIC ACID RIBITOL-PHOSPHATE POLYMERASE TARK"/>
    <property type="match status" value="1"/>
</dbReference>
<proteinExistence type="inferred from homology"/>
<evidence type="ECO:0000313" key="9">
    <source>
        <dbReference type="Proteomes" id="UP000245590"/>
    </source>
</evidence>
<evidence type="ECO:0000256" key="5">
    <source>
        <dbReference type="ARBA" id="ARBA00022944"/>
    </source>
</evidence>
<evidence type="ECO:0000256" key="3">
    <source>
        <dbReference type="ARBA" id="ARBA00022475"/>
    </source>
</evidence>
<organism evidence="8 9">
    <name type="scientific">Brachybacterium endophyticum</name>
    <dbReference type="NCBI Taxonomy" id="2182385"/>
    <lineage>
        <taxon>Bacteria</taxon>
        <taxon>Bacillati</taxon>
        <taxon>Actinomycetota</taxon>
        <taxon>Actinomycetes</taxon>
        <taxon>Micrococcales</taxon>
        <taxon>Dermabacteraceae</taxon>
        <taxon>Brachybacterium</taxon>
    </lineage>
</organism>
<dbReference type="OrthoDB" id="8549922at2"/>
<dbReference type="InterPro" id="IPR043148">
    <property type="entry name" value="TagF_C"/>
</dbReference>
<dbReference type="Gene3D" id="3.40.50.11820">
    <property type="match status" value="1"/>
</dbReference>
<comment type="similarity">
    <text evidence="2">Belongs to the CDP-glycerol glycerophosphotransferase family.</text>
</comment>
<feature type="region of interest" description="Disordered" evidence="7">
    <location>
        <begin position="632"/>
        <end position="661"/>
    </location>
</feature>
<dbReference type="Proteomes" id="UP000245590">
    <property type="component" value="Unassembled WGS sequence"/>
</dbReference>
<evidence type="ECO:0000256" key="4">
    <source>
        <dbReference type="ARBA" id="ARBA00022679"/>
    </source>
</evidence>
<evidence type="ECO:0000256" key="1">
    <source>
        <dbReference type="ARBA" id="ARBA00004202"/>
    </source>
</evidence>
<comment type="caution">
    <text evidence="8">The sequence shown here is derived from an EMBL/GenBank/DDBJ whole genome shotgun (WGS) entry which is preliminary data.</text>
</comment>
<sequence>MTFRLTFDGIEDPPVAVPDEAQPVGDQRLGLRSSRAAGSASEASGLPDVSPEFARAAGEAATRTGRSVESPSEDGASLETESTEAEAMGVVEVPVEQEVATDPVAVPSVEQIESGAVEFIFVDKKKVQRAEATHLGGRDYEIRVNITRFNGRRQFPDGTWRLIPRVAGQRGKAATYSLSDAERLPELSRVYMYDSNKTGYTISFGFSEAEDPPILLMRVYQLFRRAKKPKKPKLSTRIKRYPSTLRKRLTSRKKKTETLTSFYSYVRSHRPEGRKPRILFASEQRPRISGNLLRIRDRMIERGLDKDFEFTESFRIPSTSDKRSTLRAVKLLAEADFVFIDDYFAMFDSLKLAKDCTIVQVWHAGSGFKAVGYSRFGNYGSPKLQNAHRRYTYAITGSKHLVPVYAEVFGIEEEAVVPTGLPRIDAFLDPERTERVKEDFYREHPDLHGKKLILFAPTFRGRGINDGYYDFDEIDFDALYEYCGDDAVALFRMHHFVSTPIPIPPEYADRLRDFSHFPDGNDLLHVVDLLITDYSSIIYEYSLLERPMLFFAYDKDVYATTRGFHRDYVETAPGKVCGTFDELISAMKDEDYEQWRREKFVRENFDHVDTHSADRVIDWLLLGRPIGSPVEGEGAIEAQELNDPAADATGTTREPVKETAS</sequence>
<keyword evidence="3" id="KW-1003">Cell membrane</keyword>
<evidence type="ECO:0000256" key="2">
    <source>
        <dbReference type="ARBA" id="ARBA00010488"/>
    </source>
</evidence>
<dbReference type="RefSeq" id="WP_109275071.1">
    <property type="nucleotide sequence ID" value="NZ_QFKX01000002.1"/>
</dbReference>
<accession>A0A2U2RKS6</accession>
<dbReference type="Pfam" id="PF04464">
    <property type="entry name" value="Glyphos_transf"/>
    <property type="match status" value="1"/>
</dbReference>
<dbReference type="GO" id="GO:0047355">
    <property type="term" value="F:CDP-glycerol glycerophosphotransferase activity"/>
    <property type="evidence" value="ECO:0007669"/>
    <property type="project" value="InterPro"/>
</dbReference>
<evidence type="ECO:0000256" key="6">
    <source>
        <dbReference type="ARBA" id="ARBA00023136"/>
    </source>
</evidence>
<dbReference type="InterPro" id="IPR043149">
    <property type="entry name" value="TagF_N"/>
</dbReference>
<feature type="region of interest" description="Disordered" evidence="7">
    <location>
        <begin position="1"/>
        <end position="82"/>
    </location>
</feature>